<dbReference type="Gene3D" id="3.40.50.300">
    <property type="entry name" value="P-loop containing nucleotide triphosphate hydrolases"/>
    <property type="match status" value="2"/>
</dbReference>
<dbReference type="SUPFAM" id="SSF75553">
    <property type="entry name" value="Smc hinge domain"/>
    <property type="match status" value="1"/>
</dbReference>
<dbReference type="GO" id="GO:0005524">
    <property type="term" value="F:ATP binding"/>
    <property type="evidence" value="ECO:0007669"/>
    <property type="project" value="UniProtKB-UniRule"/>
</dbReference>
<dbReference type="GO" id="GO:0003677">
    <property type="term" value="F:DNA binding"/>
    <property type="evidence" value="ECO:0007669"/>
    <property type="project" value="UniProtKB-UniRule"/>
</dbReference>
<feature type="domain" description="RecF/RecN/SMC N-terminal" evidence="9">
    <location>
        <begin position="4"/>
        <end position="1134"/>
    </location>
</feature>
<feature type="compositionally biased region" description="Basic and acidic residues" evidence="8">
    <location>
        <begin position="473"/>
        <end position="484"/>
    </location>
</feature>
<feature type="coiled-coil region" evidence="7">
    <location>
        <begin position="747"/>
        <end position="823"/>
    </location>
</feature>
<dbReference type="Proteomes" id="UP000298781">
    <property type="component" value="Chromosome"/>
</dbReference>
<evidence type="ECO:0000313" key="10">
    <source>
        <dbReference type="EMBL" id="QCI65051.1"/>
    </source>
</evidence>
<evidence type="ECO:0000256" key="6">
    <source>
        <dbReference type="ARBA" id="ARBA00023125"/>
    </source>
</evidence>
<keyword evidence="6 7" id="KW-0238">DNA-binding</keyword>
<feature type="coiled-coil region" evidence="7">
    <location>
        <begin position="873"/>
        <end position="954"/>
    </location>
</feature>
<dbReference type="GO" id="GO:0005694">
    <property type="term" value="C:chromosome"/>
    <property type="evidence" value="ECO:0007669"/>
    <property type="project" value="InterPro"/>
</dbReference>
<dbReference type="InterPro" id="IPR036277">
    <property type="entry name" value="SMC_hinge_sf"/>
</dbReference>
<dbReference type="FunFam" id="3.40.50.300:FF:000901">
    <property type="entry name" value="Chromosome partition protein Smc"/>
    <property type="match status" value="1"/>
</dbReference>
<keyword evidence="5 7" id="KW-0175">Coiled coil</keyword>
<sequence length="1151" mass="124143">MKFSRLRILGFKTFVEPMEFLIEPGLTGVVGPNGCGKSNLVEALRWVMGENSFKNMRASGMDDVIFSGSGGRPARNTAEVTLTVDNSQRLAPAQFNDHDVLEVSRRIEREAGSIYKINGREVRARDVQMLFADASTGARSPALVRQGQISEIINAKPQARRRILEEAAGIAGLYARRHEAETRLRAAETNLERLEVVLAQIEGQLDNLKRQARQAVRYRGLSADIRKAEATLVFLKFREAGEAVREAGRLVELETRVVAERTTGQAEAAKNQAVAAHHLPGLRDEAAKAGAVLQRLVLARDQLDGEERRARERIAELERRVAQLDGDIAREKALGADADGVLARLGTEEQGLREAMDGAKGAEIEAGAKVIAAEITLGGSEKAFSEATSALAEAVARRNQLERAIRDVSERLVRLEGQLAEIVDETAKLEASSDHAARLESLKMQLEEASAALEEAEAEAVSAEQAHAGARSQEGEARRPLADAERQVQHLDTEVRTLAKVLNVSHKSAWPPVVEAIRVAKGYETALGAALGDDLDVPTAAASPQHWGGADAAGDAALPDGAEPLSAHVTAPAELSRRLAQIGIVPRADGARLAAGLKPGQRLVSKQGDLWRWDGFVVAANAPTAAARRLAERNRLGDIEKDLVAARATVVGLKATAEAAAAAVRRAATREQTARDGWRAAQRAADGLRDQLANAERAAASVTTRLAALVEARSRLSASIEEAAAVKADAARALENLGRTAHLETVLAESRTEVAQHRAVLAEARANAQGLAREAEMRGRRLGEIGSDRQAWLTRQANSGRQIADLDRRLAEARAEAQGLADAPDTFVEQRRALIGRIQDAETAQKAAADKLAAGETTLADADRAARSALDAMAGAREGLVRAEARLEAAQARLREIEQEITEKFEVQPMALPKIAEIAVDAQMPATRDLEDALERLKREREKLGGVNLRADDELTEVQAQFDGMIAERDDLVEAIKKLRAGIGSLNREGRERLLASFAIVNENFQRLFATLFGGGTAELQLVESDDPLEAGLDILAKPPGKKPQTLSLLSGGEQALTAIALIFAVFLTNPAPICVLDEVDAPLDDANVERYCDLLHDMTRTTQTRFVVITHNPITMSRMNRLFGVTMAERGISTLVSVDLDRAEHLIAAE</sequence>
<comment type="function">
    <text evidence="7">Required for chromosome condensation and partitioning.</text>
</comment>
<feature type="coiled-coil region" evidence="7">
    <location>
        <begin position="170"/>
        <end position="218"/>
    </location>
</feature>
<feature type="compositionally biased region" description="Low complexity" evidence="8">
    <location>
        <begin position="548"/>
        <end position="562"/>
    </location>
</feature>
<dbReference type="Pfam" id="PF02463">
    <property type="entry name" value="SMC_N"/>
    <property type="match status" value="1"/>
</dbReference>
<comment type="subcellular location">
    <subcellularLocation>
        <location evidence="1 7">Cytoplasm</location>
    </subcellularLocation>
</comment>
<evidence type="ECO:0000259" key="9">
    <source>
        <dbReference type="Pfam" id="PF02463"/>
    </source>
</evidence>
<feature type="binding site" evidence="7">
    <location>
        <begin position="32"/>
        <end position="39"/>
    </location>
    <ligand>
        <name>ATP</name>
        <dbReference type="ChEBI" id="CHEBI:30616"/>
    </ligand>
</feature>
<accession>A0A4D7AXY3</accession>
<keyword evidence="11" id="KW-1185">Reference proteome</keyword>
<evidence type="ECO:0000256" key="5">
    <source>
        <dbReference type="ARBA" id="ARBA00023054"/>
    </source>
</evidence>
<dbReference type="InterPro" id="IPR024704">
    <property type="entry name" value="SMC"/>
</dbReference>
<comment type="subunit">
    <text evidence="7">Homodimer.</text>
</comment>
<gene>
    <name evidence="7 10" type="primary">smc</name>
    <name evidence="10" type="ORF">E8M01_12975</name>
</gene>
<dbReference type="CDD" id="cd03278">
    <property type="entry name" value="ABC_SMC_barmotin"/>
    <property type="match status" value="1"/>
</dbReference>
<dbReference type="GO" id="GO:0005737">
    <property type="term" value="C:cytoplasm"/>
    <property type="evidence" value="ECO:0007669"/>
    <property type="project" value="UniProtKB-SubCell"/>
</dbReference>
<dbReference type="AlphaFoldDB" id="A0A4D7AXY3"/>
<evidence type="ECO:0000256" key="7">
    <source>
        <dbReference type="HAMAP-Rule" id="MF_01894"/>
    </source>
</evidence>
<evidence type="ECO:0000256" key="8">
    <source>
        <dbReference type="SAM" id="MobiDB-lite"/>
    </source>
</evidence>
<protein>
    <recommendedName>
        <fullName evidence="7">Chromosome partition protein Smc</fullName>
    </recommendedName>
</protein>
<dbReference type="HAMAP" id="MF_01894">
    <property type="entry name" value="Smc_prok"/>
    <property type="match status" value="1"/>
</dbReference>
<dbReference type="PANTHER" id="PTHR43977">
    <property type="entry name" value="STRUCTURAL MAINTENANCE OF CHROMOSOMES PROTEIN 3"/>
    <property type="match status" value="1"/>
</dbReference>
<proteinExistence type="inferred from homology"/>
<name>A0A4D7AXY3_9HYPH</name>
<dbReference type="GO" id="GO:0030261">
    <property type="term" value="P:chromosome condensation"/>
    <property type="evidence" value="ECO:0007669"/>
    <property type="project" value="InterPro"/>
</dbReference>
<dbReference type="GO" id="GO:0016887">
    <property type="term" value="F:ATP hydrolysis activity"/>
    <property type="evidence" value="ECO:0007669"/>
    <property type="project" value="InterPro"/>
</dbReference>
<reference evidence="10 11" key="1">
    <citation type="submission" date="2019-04" db="EMBL/GenBank/DDBJ databases">
        <title>Phreatobacter aquaticus sp. nov.</title>
        <authorList>
            <person name="Choi A."/>
        </authorList>
    </citation>
    <scope>NUCLEOTIDE SEQUENCE [LARGE SCALE GENOMIC DNA]</scope>
    <source>
        <strain evidence="10 11">KCTC 52518</strain>
    </source>
</reference>
<dbReference type="InterPro" id="IPR027417">
    <property type="entry name" value="P-loop_NTPase"/>
</dbReference>
<keyword evidence="4 7" id="KW-0067">ATP-binding</keyword>
<feature type="compositionally biased region" description="Low complexity" evidence="8">
    <location>
        <begin position="456"/>
        <end position="470"/>
    </location>
</feature>
<dbReference type="NCBIfam" id="TIGR02168">
    <property type="entry name" value="SMC_prok_B"/>
    <property type="match status" value="1"/>
</dbReference>
<feature type="region of interest" description="Disordered" evidence="8">
    <location>
        <begin position="541"/>
        <end position="563"/>
    </location>
</feature>
<dbReference type="RefSeq" id="WP_136960500.1">
    <property type="nucleotide sequence ID" value="NZ_CP039690.1"/>
</dbReference>
<comment type="domain">
    <text evidence="7">Contains large globular domains required for ATP hydrolysis at each terminus and a third globular domain forming a flexible hinge near the middle of the molecule. These domains are separated by coiled-coil structures.</text>
</comment>
<dbReference type="GO" id="GO:0007059">
    <property type="term" value="P:chromosome segregation"/>
    <property type="evidence" value="ECO:0007669"/>
    <property type="project" value="UniProtKB-UniRule"/>
</dbReference>
<dbReference type="SUPFAM" id="SSF52540">
    <property type="entry name" value="P-loop containing nucleoside triphosphate hydrolases"/>
    <property type="match status" value="1"/>
</dbReference>
<keyword evidence="2 7" id="KW-0963">Cytoplasm</keyword>
<organism evidence="10 11">
    <name type="scientific">Phreatobacter stygius</name>
    <dbReference type="NCBI Taxonomy" id="1940610"/>
    <lineage>
        <taxon>Bacteria</taxon>
        <taxon>Pseudomonadati</taxon>
        <taxon>Pseudomonadota</taxon>
        <taxon>Alphaproteobacteria</taxon>
        <taxon>Hyphomicrobiales</taxon>
        <taxon>Phreatobacteraceae</taxon>
        <taxon>Phreatobacter</taxon>
    </lineage>
</organism>
<comment type="similarity">
    <text evidence="7">Belongs to the SMC family.</text>
</comment>
<evidence type="ECO:0000256" key="1">
    <source>
        <dbReference type="ARBA" id="ARBA00004496"/>
    </source>
</evidence>
<dbReference type="OrthoDB" id="9808768at2"/>
<evidence type="ECO:0000256" key="3">
    <source>
        <dbReference type="ARBA" id="ARBA00022741"/>
    </source>
</evidence>
<evidence type="ECO:0000256" key="4">
    <source>
        <dbReference type="ARBA" id="ARBA00022840"/>
    </source>
</evidence>
<dbReference type="KEGG" id="pstg:E8M01_12975"/>
<dbReference type="GO" id="GO:0007062">
    <property type="term" value="P:sister chromatid cohesion"/>
    <property type="evidence" value="ECO:0007669"/>
    <property type="project" value="InterPro"/>
</dbReference>
<dbReference type="EMBL" id="CP039690">
    <property type="protein sequence ID" value="QCI65051.1"/>
    <property type="molecule type" value="Genomic_DNA"/>
</dbReference>
<feature type="region of interest" description="Disordered" evidence="8">
    <location>
        <begin position="456"/>
        <end position="484"/>
    </location>
</feature>
<dbReference type="PIRSF" id="PIRSF005719">
    <property type="entry name" value="SMC"/>
    <property type="match status" value="1"/>
</dbReference>
<dbReference type="GO" id="GO:0006260">
    <property type="term" value="P:DNA replication"/>
    <property type="evidence" value="ECO:0007669"/>
    <property type="project" value="UniProtKB-UniRule"/>
</dbReference>
<evidence type="ECO:0000256" key="2">
    <source>
        <dbReference type="ARBA" id="ARBA00022490"/>
    </source>
</evidence>
<evidence type="ECO:0000313" key="11">
    <source>
        <dbReference type="Proteomes" id="UP000298781"/>
    </source>
</evidence>
<dbReference type="InterPro" id="IPR003395">
    <property type="entry name" value="RecF/RecN/SMC_N"/>
</dbReference>
<feature type="coiled-coil region" evidence="7">
    <location>
        <begin position="300"/>
        <end position="334"/>
    </location>
</feature>
<dbReference type="InterPro" id="IPR011890">
    <property type="entry name" value="SMC_prok"/>
</dbReference>
<feature type="coiled-coil region" evidence="7">
    <location>
        <begin position="678"/>
        <end position="712"/>
    </location>
</feature>
<keyword evidence="3 7" id="KW-0547">Nucleotide-binding</keyword>